<dbReference type="InterPro" id="IPR003439">
    <property type="entry name" value="ABC_transporter-like_ATP-bd"/>
</dbReference>
<reference evidence="6" key="1">
    <citation type="submission" date="2014-11" db="EMBL/GenBank/DDBJ databases">
        <title>Genome sequencing of Roseivirga sp. D-25.</title>
        <authorList>
            <person name="Selvaratnam C."/>
            <person name="Thevarajoo S."/>
            <person name="Goh K.M."/>
            <person name="Eee R."/>
            <person name="Chan K.-G."/>
            <person name="Chong C.S."/>
        </authorList>
    </citation>
    <scope>NUCLEOTIDE SEQUENCE [LARGE SCALE GENOMIC DNA]</scope>
    <source>
        <strain evidence="6">D-25</strain>
    </source>
</reference>
<dbReference type="PATRIC" id="fig|1566026.4.peg.2269"/>
<keyword evidence="1" id="KW-0813">Transport</keyword>
<dbReference type="CDD" id="cd03255">
    <property type="entry name" value="ABC_MJ0796_LolCDE_FtsE"/>
    <property type="match status" value="1"/>
</dbReference>
<dbReference type="InterPro" id="IPR027417">
    <property type="entry name" value="P-loop_NTPase"/>
</dbReference>
<evidence type="ECO:0000259" key="4">
    <source>
        <dbReference type="PROSITE" id="PS50893"/>
    </source>
</evidence>
<dbReference type="GO" id="GO:0005524">
    <property type="term" value="F:ATP binding"/>
    <property type="evidence" value="ECO:0007669"/>
    <property type="project" value="UniProtKB-KW"/>
</dbReference>
<sequence length="211" mass="23449">MITIENLNFGYSEKRLLSISHMEIKEKQHLMILGKSGSGKTTLLHILGGLLKPVQGKVLIDGTDLYSLSGTEMDKYRGQNIGLVFQKAHLISALTVKDNLLLAQYFSGIPQDKGRIKEVLNTLNLGEKLNSKVRQLSQGEQQRVTIARALLNNPRVLLADEPTASLDDDNADSVIQLLKEQAENHNASLIIATHDQRVKDAFDLQLNLNEQ</sequence>
<dbReference type="PANTHER" id="PTHR24220">
    <property type="entry name" value="IMPORT ATP-BINDING PROTEIN"/>
    <property type="match status" value="1"/>
</dbReference>
<dbReference type="GO" id="GO:0016887">
    <property type="term" value="F:ATP hydrolysis activity"/>
    <property type="evidence" value="ECO:0007669"/>
    <property type="project" value="InterPro"/>
</dbReference>
<dbReference type="PANTHER" id="PTHR24220:SF659">
    <property type="entry name" value="TRANSPORTER, PUTATIVE-RELATED"/>
    <property type="match status" value="1"/>
</dbReference>
<organism evidence="5 6">
    <name type="scientific">Roseivirga seohaensis subsp. aquiponti</name>
    <dbReference type="NCBI Taxonomy" id="1566026"/>
    <lineage>
        <taxon>Bacteria</taxon>
        <taxon>Pseudomonadati</taxon>
        <taxon>Bacteroidota</taxon>
        <taxon>Cytophagia</taxon>
        <taxon>Cytophagales</taxon>
        <taxon>Roseivirgaceae</taxon>
        <taxon>Roseivirga</taxon>
    </lineage>
</organism>
<name>A0A0L8AN59_9BACT</name>
<dbReference type="GO" id="GO:0005886">
    <property type="term" value="C:plasma membrane"/>
    <property type="evidence" value="ECO:0007669"/>
    <property type="project" value="TreeGrafter"/>
</dbReference>
<dbReference type="InterPro" id="IPR015854">
    <property type="entry name" value="ABC_transpr_LolD-like"/>
</dbReference>
<dbReference type="SMART" id="SM00382">
    <property type="entry name" value="AAA"/>
    <property type="match status" value="1"/>
</dbReference>
<dbReference type="InterPro" id="IPR003593">
    <property type="entry name" value="AAA+_ATPase"/>
</dbReference>
<dbReference type="Proteomes" id="UP000036908">
    <property type="component" value="Unassembled WGS sequence"/>
</dbReference>
<gene>
    <name evidence="5" type="ORF">OB69_02530</name>
</gene>
<evidence type="ECO:0000313" key="5">
    <source>
        <dbReference type="EMBL" id="KOF03908.1"/>
    </source>
</evidence>
<dbReference type="InterPro" id="IPR017871">
    <property type="entry name" value="ABC_transporter-like_CS"/>
</dbReference>
<evidence type="ECO:0000256" key="2">
    <source>
        <dbReference type="ARBA" id="ARBA00022741"/>
    </source>
</evidence>
<keyword evidence="6" id="KW-1185">Reference proteome</keyword>
<dbReference type="GO" id="GO:0022857">
    <property type="term" value="F:transmembrane transporter activity"/>
    <property type="evidence" value="ECO:0007669"/>
    <property type="project" value="TreeGrafter"/>
</dbReference>
<evidence type="ECO:0000256" key="1">
    <source>
        <dbReference type="ARBA" id="ARBA00022448"/>
    </source>
</evidence>
<comment type="caution">
    <text evidence="5">The sequence shown here is derived from an EMBL/GenBank/DDBJ whole genome shotgun (WGS) entry which is preliminary data.</text>
</comment>
<feature type="domain" description="ABC transporter" evidence="4">
    <location>
        <begin position="2"/>
        <end position="210"/>
    </location>
</feature>
<dbReference type="RefSeq" id="WP_053222125.1">
    <property type="nucleotide sequence ID" value="NZ_JSVA01000004.1"/>
</dbReference>
<keyword evidence="2" id="KW-0547">Nucleotide-binding</keyword>
<dbReference type="EMBL" id="JSVA01000004">
    <property type="protein sequence ID" value="KOF03908.1"/>
    <property type="molecule type" value="Genomic_DNA"/>
</dbReference>
<protein>
    <submittedName>
        <fullName evidence="5">ABC transporter ATP-binding protein</fullName>
    </submittedName>
</protein>
<dbReference type="Pfam" id="PF00005">
    <property type="entry name" value="ABC_tran"/>
    <property type="match status" value="1"/>
</dbReference>
<accession>A0A0L8AN59</accession>
<keyword evidence="3 5" id="KW-0067">ATP-binding</keyword>
<evidence type="ECO:0000256" key="3">
    <source>
        <dbReference type="ARBA" id="ARBA00022840"/>
    </source>
</evidence>
<proteinExistence type="predicted"/>
<dbReference type="AlphaFoldDB" id="A0A0L8AN59"/>
<dbReference type="PROSITE" id="PS00211">
    <property type="entry name" value="ABC_TRANSPORTER_1"/>
    <property type="match status" value="1"/>
</dbReference>
<dbReference type="OrthoDB" id="1114670at2"/>
<dbReference type="InterPro" id="IPR017911">
    <property type="entry name" value="MacB-like_ATP-bd"/>
</dbReference>
<dbReference type="Gene3D" id="3.40.50.300">
    <property type="entry name" value="P-loop containing nucleotide triphosphate hydrolases"/>
    <property type="match status" value="1"/>
</dbReference>
<evidence type="ECO:0000313" key="6">
    <source>
        <dbReference type="Proteomes" id="UP000036908"/>
    </source>
</evidence>
<dbReference type="PROSITE" id="PS50893">
    <property type="entry name" value="ABC_TRANSPORTER_2"/>
    <property type="match status" value="1"/>
</dbReference>
<dbReference type="SUPFAM" id="SSF52540">
    <property type="entry name" value="P-loop containing nucleoside triphosphate hydrolases"/>
    <property type="match status" value="1"/>
</dbReference>